<keyword evidence="3" id="KW-1185">Reference proteome</keyword>
<comment type="caution">
    <text evidence="2">The sequence shown here is derived from an EMBL/GenBank/DDBJ whole genome shotgun (WGS) entry which is preliminary data.</text>
</comment>
<dbReference type="AlphaFoldDB" id="A0A9P5ZVM4"/>
<sequence length="111" mass="12220">MGLSSTPLSPPPGSPPSPSTASTTIASPSHPPAFPTAYCVQYLHRLGHPVVQLGHPPRCHQESRLCLVRRRQPVPIHANDFVFHDCCHPRAQKHLPHAHGNCHPVFYHTLP</sequence>
<evidence type="ECO:0000313" key="2">
    <source>
        <dbReference type="EMBL" id="KAF9494501.1"/>
    </source>
</evidence>
<organism evidence="2 3">
    <name type="scientific">Pleurotus eryngii</name>
    <name type="common">Boletus of the steppes</name>
    <dbReference type="NCBI Taxonomy" id="5323"/>
    <lineage>
        <taxon>Eukaryota</taxon>
        <taxon>Fungi</taxon>
        <taxon>Dikarya</taxon>
        <taxon>Basidiomycota</taxon>
        <taxon>Agaricomycotina</taxon>
        <taxon>Agaricomycetes</taxon>
        <taxon>Agaricomycetidae</taxon>
        <taxon>Agaricales</taxon>
        <taxon>Pleurotineae</taxon>
        <taxon>Pleurotaceae</taxon>
        <taxon>Pleurotus</taxon>
    </lineage>
</organism>
<gene>
    <name evidence="2" type="ORF">BDN71DRAFT_1507622</name>
</gene>
<name>A0A9P5ZVM4_PLEER</name>
<protein>
    <submittedName>
        <fullName evidence="2">Uncharacterized protein</fullName>
    </submittedName>
</protein>
<accession>A0A9P5ZVM4</accession>
<dbReference type="EMBL" id="MU154572">
    <property type="protein sequence ID" value="KAF9494501.1"/>
    <property type="molecule type" value="Genomic_DNA"/>
</dbReference>
<evidence type="ECO:0000256" key="1">
    <source>
        <dbReference type="SAM" id="MobiDB-lite"/>
    </source>
</evidence>
<proteinExistence type="predicted"/>
<reference evidence="2" key="1">
    <citation type="submission" date="2020-11" db="EMBL/GenBank/DDBJ databases">
        <authorList>
            <consortium name="DOE Joint Genome Institute"/>
            <person name="Ahrendt S."/>
            <person name="Riley R."/>
            <person name="Andreopoulos W."/>
            <person name="Labutti K."/>
            <person name="Pangilinan J."/>
            <person name="Ruiz-Duenas F.J."/>
            <person name="Barrasa J.M."/>
            <person name="Sanchez-Garcia M."/>
            <person name="Camarero S."/>
            <person name="Miyauchi S."/>
            <person name="Serrano A."/>
            <person name="Linde D."/>
            <person name="Babiker R."/>
            <person name="Drula E."/>
            <person name="Ayuso-Fernandez I."/>
            <person name="Pacheco R."/>
            <person name="Padilla G."/>
            <person name="Ferreira P."/>
            <person name="Barriuso J."/>
            <person name="Kellner H."/>
            <person name="Castanera R."/>
            <person name="Alfaro M."/>
            <person name="Ramirez L."/>
            <person name="Pisabarro A.G."/>
            <person name="Kuo A."/>
            <person name="Tritt A."/>
            <person name="Lipzen A."/>
            <person name="He G."/>
            <person name="Yan M."/>
            <person name="Ng V."/>
            <person name="Cullen D."/>
            <person name="Martin F."/>
            <person name="Rosso M.-N."/>
            <person name="Henrissat B."/>
            <person name="Hibbett D."/>
            <person name="Martinez A.T."/>
            <person name="Grigoriev I.V."/>
        </authorList>
    </citation>
    <scope>NUCLEOTIDE SEQUENCE</scope>
    <source>
        <strain evidence="2">ATCC 90797</strain>
    </source>
</reference>
<feature type="region of interest" description="Disordered" evidence="1">
    <location>
        <begin position="1"/>
        <end position="29"/>
    </location>
</feature>
<feature type="compositionally biased region" description="Pro residues" evidence="1">
    <location>
        <begin position="8"/>
        <end position="18"/>
    </location>
</feature>
<evidence type="ECO:0000313" key="3">
    <source>
        <dbReference type="Proteomes" id="UP000807025"/>
    </source>
</evidence>
<dbReference type="Proteomes" id="UP000807025">
    <property type="component" value="Unassembled WGS sequence"/>
</dbReference>
<feature type="compositionally biased region" description="Low complexity" evidence="1">
    <location>
        <begin position="19"/>
        <end position="28"/>
    </location>
</feature>